<dbReference type="OrthoDB" id="5168998at2"/>
<keyword evidence="2" id="KW-1185">Reference proteome</keyword>
<name>A0A0S4LM51_9BACT</name>
<evidence type="ECO:0000313" key="1">
    <source>
        <dbReference type="EMBL" id="CUS37818.1"/>
    </source>
</evidence>
<dbReference type="Proteomes" id="UP000199032">
    <property type="component" value="Unassembled WGS sequence"/>
</dbReference>
<dbReference type="STRING" id="1742972.COMA1_40272"/>
<dbReference type="EMBL" id="CZQA01000010">
    <property type="protein sequence ID" value="CUS37818.1"/>
    <property type="molecule type" value="Genomic_DNA"/>
</dbReference>
<organism evidence="1 2">
    <name type="scientific">Candidatus Nitrospira nitrosa</name>
    <dbReference type="NCBI Taxonomy" id="1742972"/>
    <lineage>
        <taxon>Bacteria</taxon>
        <taxon>Pseudomonadati</taxon>
        <taxon>Nitrospirota</taxon>
        <taxon>Nitrospiria</taxon>
        <taxon>Nitrospirales</taxon>
        <taxon>Nitrospiraceae</taxon>
        <taxon>Nitrospira</taxon>
    </lineage>
</organism>
<protein>
    <submittedName>
        <fullName evidence="1">Uncharacterized protein</fullName>
    </submittedName>
</protein>
<dbReference type="RefSeq" id="WP_090750312.1">
    <property type="nucleotide sequence ID" value="NZ_CZQA01000010.1"/>
</dbReference>
<gene>
    <name evidence="1" type="ORF">COMA1_40272</name>
</gene>
<dbReference type="AlphaFoldDB" id="A0A0S4LM51"/>
<accession>A0A0S4LM51</accession>
<sequence length="245" mass="27228">MPETNFLRLSEATFQPNATLAPSPQALTKKTTAILWNPTLINSSASVPETEAPFPICPQTEPTDTVIYRDGKDPSKTFLLQRYRLRDSQGRYEIAIKLEADSLWSMTFGLAPYPAPEVAETARTSQPLPHKTTWSLRYVMAGTTMEKEFQAFAVTPDPNGTVIEFRLTLAERDAVLRAFGKDESQARLVVMRQIDVCIPTPPKPGGGSPPPIPFNLFVQRRKTVALDTATIQPLILSSTMRRVQP</sequence>
<evidence type="ECO:0000313" key="2">
    <source>
        <dbReference type="Proteomes" id="UP000199032"/>
    </source>
</evidence>
<proteinExistence type="predicted"/>
<reference evidence="1 2" key="1">
    <citation type="submission" date="2015-10" db="EMBL/GenBank/DDBJ databases">
        <authorList>
            <person name="Gilbert D.G."/>
        </authorList>
    </citation>
    <scope>NUCLEOTIDE SEQUENCE [LARGE SCALE GENOMIC DNA]</scope>
    <source>
        <strain evidence="1">COMA1</strain>
    </source>
</reference>